<accession>A0A0F4IUQ5</accession>
<dbReference type="OrthoDB" id="3537207at2"/>
<name>A0A0F4IUQ5_9ACTN</name>
<dbReference type="RefSeq" id="WP_045951250.1">
    <property type="nucleotide sequence ID" value="NZ_JZWV01001084.1"/>
</dbReference>
<dbReference type="EMBL" id="JZWV01001084">
    <property type="protein sequence ID" value="KJY25374.1"/>
    <property type="molecule type" value="Genomic_DNA"/>
</dbReference>
<evidence type="ECO:0000313" key="1">
    <source>
        <dbReference type="EMBL" id="KJY25374.1"/>
    </source>
</evidence>
<dbReference type="PATRIC" id="fig|68223.7.peg.3344"/>
<keyword evidence="2" id="KW-1185">Reference proteome</keyword>
<evidence type="ECO:0000313" key="2">
    <source>
        <dbReference type="Proteomes" id="UP000033551"/>
    </source>
</evidence>
<sequence length="66" mass="6907">MSRPSTSSLLGQCPGVADPAWAAVRDLAREILFVLTGDRTLPMPEINVIPATSDTAAPLPVDHVAP</sequence>
<gene>
    <name evidence="1" type="ORF">VR44_32665</name>
</gene>
<comment type="caution">
    <text evidence="1">The sequence shown here is derived from an EMBL/GenBank/DDBJ whole genome shotgun (WGS) entry which is preliminary data.</text>
</comment>
<proteinExistence type="predicted"/>
<dbReference type="AlphaFoldDB" id="A0A0F4IUQ5"/>
<protein>
    <submittedName>
        <fullName evidence="1">Uncharacterized protein</fullName>
    </submittedName>
</protein>
<organism evidence="1 2">
    <name type="scientific">Streptomyces katrae</name>
    <dbReference type="NCBI Taxonomy" id="68223"/>
    <lineage>
        <taxon>Bacteria</taxon>
        <taxon>Bacillati</taxon>
        <taxon>Actinomycetota</taxon>
        <taxon>Actinomycetes</taxon>
        <taxon>Kitasatosporales</taxon>
        <taxon>Streptomycetaceae</taxon>
        <taxon>Streptomyces</taxon>
    </lineage>
</organism>
<dbReference type="Proteomes" id="UP000033551">
    <property type="component" value="Unassembled WGS sequence"/>
</dbReference>
<reference evidence="1 2" key="1">
    <citation type="submission" date="2015-02" db="EMBL/GenBank/DDBJ databases">
        <authorList>
            <person name="Ju K.-S."/>
            <person name="Doroghazi J.R."/>
            <person name="Metcalf W."/>
        </authorList>
    </citation>
    <scope>NUCLEOTIDE SEQUENCE [LARGE SCALE GENOMIC DNA]</scope>
    <source>
        <strain evidence="1 2">NRRL ISP-5550</strain>
    </source>
</reference>